<evidence type="ECO:0000256" key="1">
    <source>
        <dbReference type="ARBA" id="ARBA00010139"/>
    </source>
</evidence>
<keyword evidence="3" id="KW-1185">Reference proteome</keyword>
<dbReference type="PANTHER" id="PTHR42877">
    <property type="entry name" value="L-ORNITHINE N(5)-MONOOXYGENASE-RELATED"/>
    <property type="match status" value="1"/>
</dbReference>
<evidence type="ECO:0000313" key="3">
    <source>
        <dbReference type="Proteomes" id="UP001201980"/>
    </source>
</evidence>
<name>A0AAD5REZ2_9PEZI</name>
<evidence type="ECO:0000313" key="2">
    <source>
        <dbReference type="EMBL" id="KAJ2890505.1"/>
    </source>
</evidence>
<dbReference type="InterPro" id="IPR036188">
    <property type="entry name" value="FAD/NAD-bd_sf"/>
</dbReference>
<dbReference type="Gene3D" id="3.50.50.60">
    <property type="entry name" value="FAD/NAD(P)-binding domain"/>
    <property type="match status" value="2"/>
</dbReference>
<proteinExistence type="inferred from homology"/>
<reference evidence="2" key="1">
    <citation type="submission" date="2022-07" db="EMBL/GenBank/DDBJ databases">
        <title>Draft genome sequence of Zalerion maritima ATCC 34329, a (micro)plastics degrading marine fungus.</title>
        <authorList>
            <person name="Paco A."/>
            <person name="Goncalves M.F.M."/>
            <person name="Rocha-Santos T.A.P."/>
            <person name="Alves A."/>
        </authorList>
    </citation>
    <scope>NUCLEOTIDE SEQUENCE</scope>
    <source>
        <strain evidence="2">ATCC 34329</strain>
    </source>
</reference>
<organism evidence="2 3">
    <name type="scientific">Zalerion maritima</name>
    <dbReference type="NCBI Taxonomy" id="339359"/>
    <lineage>
        <taxon>Eukaryota</taxon>
        <taxon>Fungi</taxon>
        <taxon>Dikarya</taxon>
        <taxon>Ascomycota</taxon>
        <taxon>Pezizomycotina</taxon>
        <taxon>Sordariomycetes</taxon>
        <taxon>Lulworthiomycetidae</taxon>
        <taxon>Lulworthiales</taxon>
        <taxon>Lulworthiaceae</taxon>
        <taxon>Zalerion</taxon>
    </lineage>
</organism>
<accession>A0AAD5REZ2</accession>
<sequence>WPKDYQEDQWKGDNIAVIGCGSSGIQVVPAMQPFVGKMDVYVRSPVWFFVQPSEDGSERPQDYQYTEEEKKRFREHPDEMMAHSKSIENQTMKLFHIMFRHGKAQKAVREKMTARMRKHIRDDRLLQGFTPTWSVGCRRVAPGDPYMEAIQQPNVDVHFTGVASITENGVVGDDGVHRDCNTLVCATGFDVSYRPRFPLVGLNGVDLRDKWAKIPEGYFGLGCPDIPNYITYIGPTWPVENGSVLGPLNAVVDYTIKIIKKMQRENIKSWVPTQAATDMFNDHAQTWVKGSVWEEDCHAWYKDRKSGRVNAVWPGSALHYMEAIAEPRYEDFEIKYHNNKNKYAYLGVGFVPVDLDFSPNANRTPHIDAKFLDPRYYE</sequence>
<dbReference type="InterPro" id="IPR051209">
    <property type="entry name" value="FAD-bind_Monooxygenase_sf"/>
</dbReference>
<dbReference type="EMBL" id="JAKWBI020001507">
    <property type="protein sequence ID" value="KAJ2890505.1"/>
    <property type="molecule type" value="Genomic_DNA"/>
</dbReference>
<protein>
    <submittedName>
        <fullName evidence="2">Uncharacterized protein</fullName>
    </submittedName>
</protein>
<dbReference type="Proteomes" id="UP001201980">
    <property type="component" value="Unassembled WGS sequence"/>
</dbReference>
<comment type="similarity">
    <text evidence="1">Belongs to the FAD-binding monooxygenase family.</text>
</comment>
<dbReference type="SUPFAM" id="SSF51905">
    <property type="entry name" value="FAD/NAD(P)-binding domain"/>
    <property type="match status" value="2"/>
</dbReference>
<dbReference type="AlphaFoldDB" id="A0AAD5REZ2"/>
<dbReference type="PANTHER" id="PTHR42877:SF1">
    <property type="entry name" value="FAD-BINDING MONOOXYGENASE STCW"/>
    <property type="match status" value="1"/>
</dbReference>
<gene>
    <name evidence="2" type="ORF">MKZ38_001804</name>
</gene>
<comment type="caution">
    <text evidence="2">The sequence shown here is derived from an EMBL/GenBank/DDBJ whole genome shotgun (WGS) entry which is preliminary data.</text>
</comment>
<feature type="non-terminal residue" evidence="2">
    <location>
        <position position="378"/>
    </location>
</feature>